<feature type="signal peptide" evidence="3">
    <location>
        <begin position="1"/>
        <end position="25"/>
    </location>
</feature>
<keyword evidence="3" id="KW-0732">Signal</keyword>
<dbReference type="Pfam" id="PF00135">
    <property type="entry name" value="COesterase"/>
    <property type="match status" value="1"/>
</dbReference>
<dbReference type="InterPro" id="IPR050309">
    <property type="entry name" value="Type-B_Carboxylest/Lipase"/>
</dbReference>
<dbReference type="GO" id="GO:0016787">
    <property type="term" value="F:hydrolase activity"/>
    <property type="evidence" value="ECO:0007669"/>
    <property type="project" value="UniProtKB-KW"/>
</dbReference>
<evidence type="ECO:0000256" key="2">
    <source>
        <dbReference type="ARBA" id="ARBA00022801"/>
    </source>
</evidence>
<dbReference type="SUPFAM" id="SSF53474">
    <property type="entry name" value="alpha/beta-Hydrolases"/>
    <property type="match status" value="1"/>
</dbReference>
<dbReference type="EMBL" id="JADNYJ010000027">
    <property type="protein sequence ID" value="KAF8904132.1"/>
    <property type="molecule type" value="Genomic_DNA"/>
</dbReference>
<evidence type="ECO:0000313" key="6">
    <source>
        <dbReference type="Proteomes" id="UP000724874"/>
    </source>
</evidence>
<name>A0A9P5TPZ0_GYMJU</name>
<keyword evidence="6" id="KW-1185">Reference proteome</keyword>
<keyword evidence="2 3" id="KW-0378">Hydrolase</keyword>
<comment type="similarity">
    <text evidence="1 3">Belongs to the type-B carboxylesterase/lipase family.</text>
</comment>
<dbReference type="Proteomes" id="UP000724874">
    <property type="component" value="Unassembled WGS sequence"/>
</dbReference>
<accession>A0A9P5TPZ0</accession>
<gene>
    <name evidence="5" type="ORF">CPB84DRAFT_1814521</name>
</gene>
<feature type="domain" description="Carboxylesterase type B" evidence="4">
    <location>
        <begin position="49"/>
        <end position="512"/>
    </location>
</feature>
<dbReference type="AlphaFoldDB" id="A0A9P5TPZ0"/>
<dbReference type="PANTHER" id="PTHR11559">
    <property type="entry name" value="CARBOXYLESTERASE"/>
    <property type="match status" value="1"/>
</dbReference>
<dbReference type="PROSITE" id="PS00122">
    <property type="entry name" value="CARBOXYLESTERASE_B_1"/>
    <property type="match status" value="1"/>
</dbReference>
<dbReference type="Gene3D" id="3.40.50.1820">
    <property type="entry name" value="alpha/beta hydrolase"/>
    <property type="match status" value="1"/>
</dbReference>
<dbReference type="InterPro" id="IPR029058">
    <property type="entry name" value="AB_hydrolase_fold"/>
</dbReference>
<feature type="chain" id="PRO_5040546406" description="Carboxylic ester hydrolase" evidence="3">
    <location>
        <begin position="26"/>
        <end position="546"/>
    </location>
</feature>
<reference evidence="5" key="1">
    <citation type="submission" date="2020-11" db="EMBL/GenBank/DDBJ databases">
        <authorList>
            <consortium name="DOE Joint Genome Institute"/>
            <person name="Ahrendt S."/>
            <person name="Riley R."/>
            <person name="Andreopoulos W."/>
            <person name="LaButti K."/>
            <person name="Pangilinan J."/>
            <person name="Ruiz-duenas F.J."/>
            <person name="Barrasa J.M."/>
            <person name="Sanchez-Garcia M."/>
            <person name="Camarero S."/>
            <person name="Miyauchi S."/>
            <person name="Serrano A."/>
            <person name="Linde D."/>
            <person name="Babiker R."/>
            <person name="Drula E."/>
            <person name="Ayuso-Fernandez I."/>
            <person name="Pacheco R."/>
            <person name="Padilla G."/>
            <person name="Ferreira P."/>
            <person name="Barriuso J."/>
            <person name="Kellner H."/>
            <person name="Castanera R."/>
            <person name="Alfaro M."/>
            <person name="Ramirez L."/>
            <person name="Pisabarro A.G."/>
            <person name="Kuo A."/>
            <person name="Tritt A."/>
            <person name="Lipzen A."/>
            <person name="He G."/>
            <person name="Yan M."/>
            <person name="Ng V."/>
            <person name="Cullen D."/>
            <person name="Martin F."/>
            <person name="Rosso M.-N."/>
            <person name="Henrissat B."/>
            <person name="Hibbett D."/>
            <person name="Martinez A.T."/>
            <person name="Grigoriev I.V."/>
        </authorList>
    </citation>
    <scope>NUCLEOTIDE SEQUENCE</scope>
    <source>
        <strain evidence="5">AH 44721</strain>
    </source>
</reference>
<protein>
    <recommendedName>
        <fullName evidence="3">Carboxylic ester hydrolase</fullName>
        <ecNumber evidence="3">3.1.1.-</ecNumber>
    </recommendedName>
</protein>
<comment type="caution">
    <text evidence="5">The sequence shown here is derived from an EMBL/GenBank/DDBJ whole genome shotgun (WGS) entry which is preliminary data.</text>
</comment>
<proteinExistence type="inferred from homology"/>
<dbReference type="EC" id="3.1.1.-" evidence="3"/>
<organism evidence="5 6">
    <name type="scientific">Gymnopilus junonius</name>
    <name type="common">Spectacular rustgill mushroom</name>
    <name type="synonym">Gymnopilus spectabilis subsp. junonius</name>
    <dbReference type="NCBI Taxonomy" id="109634"/>
    <lineage>
        <taxon>Eukaryota</taxon>
        <taxon>Fungi</taxon>
        <taxon>Dikarya</taxon>
        <taxon>Basidiomycota</taxon>
        <taxon>Agaricomycotina</taxon>
        <taxon>Agaricomycetes</taxon>
        <taxon>Agaricomycetidae</taxon>
        <taxon>Agaricales</taxon>
        <taxon>Agaricineae</taxon>
        <taxon>Hymenogastraceae</taxon>
        <taxon>Gymnopilus</taxon>
    </lineage>
</organism>
<evidence type="ECO:0000313" key="5">
    <source>
        <dbReference type="EMBL" id="KAF8904132.1"/>
    </source>
</evidence>
<evidence type="ECO:0000256" key="1">
    <source>
        <dbReference type="ARBA" id="ARBA00005964"/>
    </source>
</evidence>
<evidence type="ECO:0000256" key="3">
    <source>
        <dbReference type="RuleBase" id="RU361235"/>
    </source>
</evidence>
<dbReference type="OrthoDB" id="408631at2759"/>
<dbReference type="InterPro" id="IPR019826">
    <property type="entry name" value="Carboxylesterase_B_AS"/>
</dbReference>
<sequence length="546" mass="59072">MSLYPLPLILLVLWAYLVKFSVSVALEESQGGKLVGPTVTLDSGGVLSDGTFNGLRNESTGIINFKGVRFADPPTGNLRFAISVENSILLIGFSQFANACIETPQNSVTSGTSEDCLFGNVYIPINTHLDDKLPVLVWFHGGGFQEGNTRDAPPELIIQSSTKPLIFVSFEYRLGQFGFLAGSQIKENGALNAGLLDQRAALRWLQKYIHLFGGDNKAITIWGQSAGAGSTMFHLVANGGNNEGLFHAAMGDSPSLSFTPTFDESYAEGIYEQFAEFAGCGNKSSSTLQCLRSASSEELTLAGSQVLVARPATLFVFAPGVDGEFLEERPVEAFKAGRFSRVPVLFGSNTDEGANWSASLTDASANTSMPNATEATVFNFLQGQYANITHSSVDSGFEIYPLEEFNSSFSLQGQQMYGEARYICSASMITGSVFKASEANTAYQYHYDNPNLGSDHGAELTAFFSSPPDNEDKDDAVLFESMREYWTSFVTGGKPVSKNGIVWKPVNESTGSSRILLHPGGVEMEQMGSLTDRCSFWHNLDNVIQT</sequence>
<dbReference type="InterPro" id="IPR002018">
    <property type="entry name" value="CarbesteraseB"/>
</dbReference>
<evidence type="ECO:0000259" key="4">
    <source>
        <dbReference type="Pfam" id="PF00135"/>
    </source>
</evidence>